<keyword evidence="1" id="KW-0175">Coiled coil</keyword>
<accession>A0A382E6P2</accession>
<evidence type="ECO:0000256" key="1">
    <source>
        <dbReference type="SAM" id="Coils"/>
    </source>
</evidence>
<organism evidence="2">
    <name type="scientific">marine metagenome</name>
    <dbReference type="NCBI Taxonomy" id="408172"/>
    <lineage>
        <taxon>unclassified sequences</taxon>
        <taxon>metagenomes</taxon>
        <taxon>ecological metagenomes</taxon>
    </lineage>
</organism>
<evidence type="ECO:0000313" key="2">
    <source>
        <dbReference type="EMBL" id="SVB46079.1"/>
    </source>
</evidence>
<proteinExistence type="predicted"/>
<reference evidence="2" key="1">
    <citation type="submission" date="2018-05" db="EMBL/GenBank/DDBJ databases">
        <authorList>
            <person name="Lanie J.A."/>
            <person name="Ng W.-L."/>
            <person name="Kazmierczak K.M."/>
            <person name="Andrzejewski T.M."/>
            <person name="Davidsen T.M."/>
            <person name="Wayne K.J."/>
            <person name="Tettelin H."/>
            <person name="Glass J.I."/>
            <person name="Rusch D."/>
            <person name="Podicherti R."/>
            <person name="Tsui H.-C.T."/>
            <person name="Winkler M.E."/>
        </authorList>
    </citation>
    <scope>NUCLEOTIDE SEQUENCE</scope>
</reference>
<feature type="coiled-coil region" evidence="1">
    <location>
        <begin position="149"/>
        <end position="176"/>
    </location>
</feature>
<dbReference type="EMBL" id="UINC01042867">
    <property type="protein sequence ID" value="SVB46079.1"/>
    <property type="molecule type" value="Genomic_DNA"/>
</dbReference>
<dbReference type="AlphaFoldDB" id="A0A382E6P2"/>
<gene>
    <name evidence="2" type="ORF">METZ01_LOCUS198933</name>
</gene>
<protein>
    <submittedName>
        <fullName evidence="2">Uncharacterized protein</fullName>
    </submittedName>
</protein>
<sequence>MFSQDGSFLYFTGISDKHTSEVTSVTRAINFAEQGFARFCGVELDSYIEHLGSSEAALGVNVDTSTSSSKETHETQARIKQSVVAKRFTKEDSSLFKTWIVLAIPASQYNECQAYKEELAKDKNLEGKNSILTSENAELSEDNDRLLNYQQLQLRVGQLEEQNNDLREEVRVAQQESFVDKNKSQDLEKQLLGIKIHYNKMVADHSVLTKRANDLDLALLRSNVALKHETKEGSKCTGKLREVKVVLENIHESMTFCQKVKSTLANFSN</sequence>
<name>A0A382E6P2_9ZZZZ</name>